<dbReference type="SUPFAM" id="SSF54171">
    <property type="entry name" value="DNA-binding domain"/>
    <property type="match status" value="1"/>
</dbReference>
<keyword evidence="9" id="KW-1185">Reference proteome</keyword>
<keyword evidence="3" id="KW-0238">DNA-binding</keyword>
<dbReference type="PROSITE" id="PS00028">
    <property type="entry name" value="ZINC_FINGER_C2H2_1"/>
    <property type="match status" value="2"/>
</dbReference>
<dbReference type="GO" id="GO:0005634">
    <property type="term" value="C:nucleus"/>
    <property type="evidence" value="ECO:0007669"/>
    <property type="project" value="UniProtKB-SubCell"/>
</dbReference>
<keyword evidence="5" id="KW-0539">Nucleus</keyword>
<dbReference type="EMBL" id="JAJJMA010074851">
    <property type="protein sequence ID" value="MCL7028027.1"/>
    <property type="molecule type" value="Genomic_DNA"/>
</dbReference>
<feature type="region of interest" description="Disordered" evidence="6">
    <location>
        <begin position="197"/>
        <end position="217"/>
    </location>
</feature>
<feature type="compositionally biased region" description="Polar residues" evidence="6">
    <location>
        <begin position="595"/>
        <end position="605"/>
    </location>
</feature>
<evidence type="ECO:0000313" key="8">
    <source>
        <dbReference type="EMBL" id="MCL7028027.1"/>
    </source>
</evidence>
<feature type="compositionally biased region" description="Basic and acidic residues" evidence="6">
    <location>
        <begin position="207"/>
        <end position="217"/>
    </location>
</feature>
<name>A0AA41RWW5_PAPNU</name>
<feature type="region of interest" description="Disordered" evidence="6">
    <location>
        <begin position="595"/>
        <end position="624"/>
    </location>
</feature>
<comment type="subcellular location">
    <subcellularLocation>
        <location evidence="1">Nucleus</location>
    </subcellularLocation>
</comment>
<dbReference type="InterPro" id="IPR001739">
    <property type="entry name" value="Methyl_CpG_DNA-bd"/>
</dbReference>
<gene>
    <name evidence="8" type="ORF">MKW94_028293</name>
</gene>
<feature type="region of interest" description="Disordered" evidence="6">
    <location>
        <begin position="99"/>
        <end position="118"/>
    </location>
</feature>
<protein>
    <recommendedName>
        <fullName evidence="7">MBD domain-containing protein</fullName>
    </recommendedName>
</protein>
<evidence type="ECO:0000256" key="2">
    <source>
        <dbReference type="ARBA" id="ARBA00023015"/>
    </source>
</evidence>
<evidence type="ECO:0000259" key="7">
    <source>
        <dbReference type="PROSITE" id="PS50982"/>
    </source>
</evidence>
<feature type="region of interest" description="Disordered" evidence="6">
    <location>
        <begin position="720"/>
        <end position="764"/>
    </location>
</feature>
<comment type="caution">
    <text evidence="8">The sequence shown here is derived from an EMBL/GenBank/DDBJ whole genome shotgun (WGS) entry which is preliminary data.</text>
</comment>
<dbReference type="InterPro" id="IPR016177">
    <property type="entry name" value="DNA-bd_dom_sf"/>
</dbReference>
<dbReference type="Proteomes" id="UP001177140">
    <property type="component" value="Unassembled WGS sequence"/>
</dbReference>
<evidence type="ECO:0000256" key="3">
    <source>
        <dbReference type="ARBA" id="ARBA00023125"/>
    </source>
</evidence>
<dbReference type="InterPro" id="IPR013087">
    <property type="entry name" value="Znf_C2H2_type"/>
</dbReference>
<dbReference type="Gene3D" id="3.30.890.10">
    <property type="entry name" value="Methyl-cpg-binding Protein 2, Chain A"/>
    <property type="match status" value="1"/>
</dbReference>
<feature type="domain" description="MBD" evidence="7">
    <location>
        <begin position="299"/>
        <end position="371"/>
    </location>
</feature>
<evidence type="ECO:0000256" key="6">
    <source>
        <dbReference type="SAM" id="MobiDB-lite"/>
    </source>
</evidence>
<sequence>MAIVDTMSSTSKPLQLESLPLIDLRSLSQSELNSLSLCTSNDTFDLTRCDDIIIPKIDRSVFNESAGSKKQTYSRLNFAPPEHELSHHNNNLLRNRRFSSSSSGTILPKNPSLQNPNFKNPNFVYDYEKLENKQIVNHLRGLFGCNTEGTRNEDELVSFGNQSQSFDELVVYQEEPMNEVEGGNGFVLEDEFGFEDGERKRKRGRPRKYEPIRNRNQSEKVVDESKSVVAWAGDQSIMDKEIMNKNGDVVDVVALGTSNDPFSQELRNRTAGLETDDELLGYLRALDGQWASTRKKRKIVDASDFGDHLPKGWKLLLSLKRKEGRVWVYCRRYISPSGHHFLSTKEVSSYLHSVFGTQDTNQPNTYSSAEIGVANNLATGRIANLLQKDGESREDLIHHQASIQAPIFTEHENLATPFRDESLALVEANDRLVCHKCNTTYADKDAYLQHLLTSHQSKNKSRLCTSISDGVIIKDGKYECQFCHKIFLEKHRYNGHVGNHVKAYVRRLESSTGKAAEPKRLQLSPLGVTPSVIFKGNEILDNDKVSMLHTFRDPKEEMHDEAPRSILVGESVTEALNAKTHCDKMNIEDLRSASGTDSITGTLTDPNVVKPHGASVADSSPGPLNAKSDVDEMNGEKHRTALVVESAETLNAKSDDDEMNVDPPQSAAVSDSALGTFKCSTTEILIEIPLTTTGENTVENISETSFNHDGMDVEAPHSATVAGSAPETHNAQCNYGERNDEASNGTPVRDSVQGPGSAKPNNDKMNVEAACYSTLDMDVVPETLICKPTSDRARGAAPYNIPVTDSHSGKANHNEMNAVAPYHTLDMDSVCETRIPKSNCDLMSVEAPHSVTLTDSAPVAADANYYGVNISGEARCSTPTFEVKHKLDAVIVGAPDSFLGMLNAKSDHQDVYDGVPQSTPLRYPVQGVFSARYEMDHGASPHITTFAGSVTGNSSAKLNYGELNTGAPPHCAPFKDSVLRNLNAKSYFDDMIVQAPSCTPATQSIPETSTAKSYFDEMNVEPPSCTPATQSIPETSTAKPNWGLHLASSFSKQGSGADKMNGTLADGYYDKQQGNYATTANKLGEIHDHNSNMFGTFNPLLYSQPMSSERLGASKASTGEYVFGTSGQSDKYGLHQERFIERVGASKTSNAEYVYGSASGQNDKCGPQQEAGSESCWLSLSIGQQINDAAASVDEVFSLIPKESQFSEVKESDNNEPGNFFGTRDSGRGKDVLTIGSIDEGNLLETLELAKSSNCFPTFNMVSDKEHGENDMHSVNSRQVEKVSDFEELRLDDMESSRFGSFMGQGLGDIENSINFDWASMIPNMESRPQLTPTVCVWCGLVFNIDVTDSATEYNSVGYMCPTCKNRISGHL</sequence>
<keyword evidence="2" id="KW-0805">Transcription regulation</keyword>
<keyword evidence="4" id="KW-0804">Transcription</keyword>
<reference evidence="8" key="1">
    <citation type="submission" date="2022-03" db="EMBL/GenBank/DDBJ databases">
        <title>A functionally conserved STORR gene fusion in Papaver species that diverged 16.8 million years ago.</title>
        <authorList>
            <person name="Catania T."/>
        </authorList>
    </citation>
    <scope>NUCLEOTIDE SEQUENCE</scope>
    <source>
        <strain evidence="8">S-191538</strain>
    </source>
</reference>
<dbReference type="PROSITE" id="PS50982">
    <property type="entry name" value="MBD"/>
    <property type="match status" value="1"/>
</dbReference>
<dbReference type="SMART" id="SM00355">
    <property type="entry name" value="ZnF_C2H2"/>
    <property type="match status" value="2"/>
</dbReference>
<proteinExistence type="predicted"/>
<evidence type="ECO:0000256" key="1">
    <source>
        <dbReference type="ARBA" id="ARBA00004123"/>
    </source>
</evidence>
<evidence type="ECO:0000256" key="5">
    <source>
        <dbReference type="ARBA" id="ARBA00023242"/>
    </source>
</evidence>
<organism evidence="8 9">
    <name type="scientific">Papaver nudicaule</name>
    <name type="common">Iceland poppy</name>
    <dbReference type="NCBI Taxonomy" id="74823"/>
    <lineage>
        <taxon>Eukaryota</taxon>
        <taxon>Viridiplantae</taxon>
        <taxon>Streptophyta</taxon>
        <taxon>Embryophyta</taxon>
        <taxon>Tracheophyta</taxon>
        <taxon>Spermatophyta</taxon>
        <taxon>Magnoliopsida</taxon>
        <taxon>Ranunculales</taxon>
        <taxon>Papaveraceae</taxon>
        <taxon>Papaveroideae</taxon>
        <taxon>Papaver</taxon>
    </lineage>
</organism>
<dbReference type="GO" id="GO:0003677">
    <property type="term" value="F:DNA binding"/>
    <property type="evidence" value="ECO:0007669"/>
    <property type="project" value="UniProtKB-KW"/>
</dbReference>
<dbReference type="PANTHER" id="PTHR37701:SF17">
    <property type="entry name" value="METHYL BINDING DOMAIN117"/>
    <property type="match status" value="1"/>
</dbReference>
<evidence type="ECO:0000256" key="4">
    <source>
        <dbReference type="ARBA" id="ARBA00023163"/>
    </source>
</evidence>
<dbReference type="PANTHER" id="PTHR37701">
    <property type="entry name" value="METHYL-CPG-BINDING DOMAIN-CONTAINING PROTEIN 8"/>
    <property type="match status" value="1"/>
</dbReference>
<evidence type="ECO:0000313" key="9">
    <source>
        <dbReference type="Proteomes" id="UP001177140"/>
    </source>
</evidence>
<dbReference type="InterPro" id="IPR037472">
    <property type="entry name" value="MBD8"/>
</dbReference>
<accession>A0AA41RWW5</accession>